<gene>
    <name evidence="1" type="ORF">PACLA_8A065055</name>
</gene>
<name>A0A7D9DI22_PARCT</name>
<dbReference type="AlphaFoldDB" id="A0A7D9DI22"/>
<dbReference type="Proteomes" id="UP001152795">
    <property type="component" value="Unassembled WGS sequence"/>
</dbReference>
<evidence type="ECO:0000313" key="1">
    <source>
        <dbReference type="EMBL" id="CAB3986397.1"/>
    </source>
</evidence>
<proteinExistence type="predicted"/>
<comment type="caution">
    <text evidence="1">The sequence shown here is derived from an EMBL/GenBank/DDBJ whole genome shotgun (WGS) entry which is preliminary data.</text>
</comment>
<reference evidence="1" key="1">
    <citation type="submission" date="2020-04" db="EMBL/GenBank/DDBJ databases">
        <authorList>
            <person name="Alioto T."/>
            <person name="Alioto T."/>
            <person name="Gomez Garrido J."/>
        </authorList>
    </citation>
    <scope>NUCLEOTIDE SEQUENCE</scope>
    <source>
        <strain evidence="1">A484AB</strain>
    </source>
</reference>
<sequence length="402" mass="45975">MKFACCSSSKGYFTATVLLQVCSIFYGVNIRMPLSKQKTYARFNVGKYIKQAKTVRDNLSECNENIRKEKLKYEVGKAKLKRLQLKINETNANVATLQQGLGDENTEISCKDQFLSSISVSRRRKQPSNENMTIRTKVRRTKETYNAALEIHGVPYYKLVKYLNGLDIGNLYSVEEELCQNFNDTDNISGLFRDIKEFLPKLAEFYLKMYKSEDFNWFGQPYTFKVAIGGDGAPSGKHDQSCAWLISFLNIAGERSNSATYFSTFGTVSVADMANLNFSFGQAKNCEWNPWNYDKHLLVVKHVEALKKKLEKAKGSEKTKRAKITSLIAQMQSRQEFVPRIGRFIDRAHVELLHLKNNLCTLMHRKILEYAIGVSKLPQNVNVCKDVVPESPFARLIRQSQN</sequence>
<protein>
    <submittedName>
        <fullName evidence="1">Uncharacterized protein</fullName>
    </submittedName>
</protein>
<keyword evidence="2" id="KW-1185">Reference proteome</keyword>
<accession>A0A7D9DI22</accession>
<evidence type="ECO:0000313" key="2">
    <source>
        <dbReference type="Proteomes" id="UP001152795"/>
    </source>
</evidence>
<organism evidence="1 2">
    <name type="scientific">Paramuricea clavata</name>
    <name type="common">Red gorgonian</name>
    <name type="synonym">Violescent sea-whip</name>
    <dbReference type="NCBI Taxonomy" id="317549"/>
    <lineage>
        <taxon>Eukaryota</taxon>
        <taxon>Metazoa</taxon>
        <taxon>Cnidaria</taxon>
        <taxon>Anthozoa</taxon>
        <taxon>Octocorallia</taxon>
        <taxon>Malacalcyonacea</taxon>
        <taxon>Plexauridae</taxon>
        <taxon>Paramuricea</taxon>
    </lineage>
</organism>
<dbReference type="EMBL" id="CACRXK020001010">
    <property type="protein sequence ID" value="CAB3986397.1"/>
    <property type="molecule type" value="Genomic_DNA"/>
</dbReference>